<dbReference type="InParanoid" id="A0A167P5N0"/>
<accession>A0A167P5N0</accession>
<dbReference type="EMBL" id="KV440974">
    <property type="protein sequence ID" value="OAD77291.1"/>
    <property type="molecule type" value="Genomic_DNA"/>
</dbReference>
<dbReference type="RefSeq" id="XP_018295331.1">
    <property type="nucleotide sequence ID" value="XM_018440638.1"/>
</dbReference>
<gene>
    <name evidence="1" type="ORF">PHYBLDRAFT_60422</name>
</gene>
<organism evidence="1 2">
    <name type="scientific">Phycomyces blakesleeanus (strain ATCC 8743b / DSM 1359 / FGSC 10004 / NBRC 33097 / NRRL 1555)</name>
    <dbReference type="NCBI Taxonomy" id="763407"/>
    <lineage>
        <taxon>Eukaryota</taxon>
        <taxon>Fungi</taxon>
        <taxon>Fungi incertae sedis</taxon>
        <taxon>Mucoromycota</taxon>
        <taxon>Mucoromycotina</taxon>
        <taxon>Mucoromycetes</taxon>
        <taxon>Mucorales</taxon>
        <taxon>Phycomycetaceae</taxon>
        <taxon>Phycomyces</taxon>
    </lineage>
</organism>
<dbReference type="Proteomes" id="UP000077315">
    <property type="component" value="Unassembled WGS sequence"/>
</dbReference>
<reference evidence="2" key="1">
    <citation type="submission" date="2015-06" db="EMBL/GenBank/DDBJ databases">
        <title>Expansion of signal transduction pathways in fungi by whole-genome duplication.</title>
        <authorList>
            <consortium name="DOE Joint Genome Institute"/>
            <person name="Corrochano L.M."/>
            <person name="Kuo A."/>
            <person name="Marcet-Houben M."/>
            <person name="Polaino S."/>
            <person name="Salamov A."/>
            <person name="Villalobos J.M."/>
            <person name="Alvarez M.I."/>
            <person name="Avalos J."/>
            <person name="Benito E.P."/>
            <person name="Benoit I."/>
            <person name="Burger G."/>
            <person name="Camino L.P."/>
            <person name="Canovas D."/>
            <person name="Cerda-Olmedo E."/>
            <person name="Cheng J.-F."/>
            <person name="Dominguez A."/>
            <person name="Elias M."/>
            <person name="Eslava A.P."/>
            <person name="Glaser F."/>
            <person name="Grimwood J."/>
            <person name="Gutierrez G."/>
            <person name="Heitman J."/>
            <person name="Henrissat B."/>
            <person name="Iturriaga E.A."/>
            <person name="Lang B.F."/>
            <person name="Lavin J.L."/>
            <person name="Lee S."/>
            <person name="Li W."/>
            <person name="Lindquist E."/>
            <person name="Lopez-Garcia S."/>
            <person name="Luque E.M."/>
            <person name="Marcos A.T."/>
            <person name="Martin J."/>
            <person name="McCluskey K."/>
            <person name="Medina H.R."/>
            <person name="Miralles-Duran A."/>
            <person name="Miyazaki A."/>
            <person name="Munoz-Torres E."/>
            <person name="Oguiza J.A."/>
            <person name="Ohm R."/>
            <person name="Olmedo M."/>
            <person name="Orejas M."/>
            <person name="Ortiz-Castellanos L."/>
            <person name="Pisabarro A.G."/>
            <person name="Rodriguez-Romero J."/>
            <person name="Ruiz-Herrera J."/>
            <person name="Ruiz-Vazquez R."/>
            <person name="Sanz C."/>
            <person name="Schackwitz W."/>
            <person name="Schmutz J."/>
            <person name="Shahriari M."/>
            <person name="Shelest E."/>
            <person name="Silva-Franco F."/>
            <person name="Soanes D."/>
            <person name="Syed K."/>
            <person name="Tagua V.G."/>
            <person name="Talbot N.J."/>
            <person name="Thon M."/>
            <person name="De vries R.P."/>
            <person name="Wiebenga A."/>
            <person name="Yadav J.S."/>
            <person name="Braun E.L."/>
            <person name="Baker S."/>
            <person name="Garre V."/>
            <person name="Horwitz B."/>
            <person name="Torres-Martinez S."/>
            <person name="Idnurm A."/>
            <person name="Herrera-Estrella A."/>
            <person name="Gabaldon T."/>
            <person name="Grigoriev I.V."/>
        </authorList>
    </citation>
    <scope>NUCLEOTIDE SEQUENCE [LARGE SCALE GENOMIC DNA]</scope>
    <source>
        <strain evidence="2">NRRL 1555(-)</strain>
    </source>
</reference>
<keyword evidence="2" id="KW-1185">Reference proteome</keyword>
<dbReference type="GeneID" id="29001544"/>
<dbReference type="VEuPathDB" id="FungiDB:PHYBLDRAFT_60422"/>
<protein>
    <submittedName>
        <fullName evidence="1">Uncharacterized protein</fullName>
    </submittedName>
</protein>
<evidence type="ECO:0000313" key="1">
    <source>
        <dbReference type="EMBL" id="OAD77291.1"/>
    </source>
</evidence>
<proteinExistence type="predicted"/>
<evidence type="ECO:0000313" key="2">
    <source>
        <dbReference type="Proteomes" id="UP000077315"/>
    </source>
</evidence>
<sequence length="129" mass="15714">MEKTYLATSRHTSYIEAFFIFIKLRILKERSKTFWKTFIRRNTFEAYGHYKSSLELAGVKREKAYINNNEDYEACIIKEWEQMDRAFRANHVVSMSDRIKVIIFYLWWKHQILKRKSLLAFIKHSMCFA</sequence>
<name>A0A167P5N0_PHYB8</name>
<dbReference type="AlphaFoldDB" id="A0A167P5N0"/>